<proteinExistence type="predicted"/>
<evidence type="ECO:0000313" key="3">
    <source>
        <dbReference type="Proteomes" id="UP000631114"/>
    </source>
</evidence>
<organism evidence="2 3">
    <name type="scientific">Coptis chinensis</name>
    <dbReference type="NCBI Taxonomy" id="261450"/>
    <lineage>
        <taxon>Eukaryota</taxon>
        <taxon>Viridiplantae</taxon>
        <taxon>Streptophyta</taxon>
        <taxon>Embryophyta</taxon>
        <taxon>Tracheophyta</taxon>
        <taxon>Spermatophyta</taxon>
        <taxon>Magnoliopsida</taxon>
        <taxon>Ranunculales</taxon>
        <taxon>Ranunculaceae</taxon>
        <taxon>Coptidoideae</taxon>
        <taxon>Coptis</taxon>
    </lineage>
</organism>
<evidence type="ECO:0000256" key="1">
    <source>
        <dbReference type="SAM" id="Coils"/>
    </source>
</evidence>
<evidence type="ECO:0000313" key="2">
    <source>
        <dbReference type="EMBL" id="KAF9598685.1"/>
    </source>
</evidence>
<comment type="caution">
    <text evidence="2">The sequence shown here is derived from an EMBL/GenBank/DDBJ whole genome shotgun (WGS) entry which is preliminary data.</text>
</comment>
<protein>
    <submittedName>
        <fullName evidence="2">Uncharacterized protein</fullName>
    </submittedName>
</protein>
<accession>A0A835HDW3</accession>
<keyword evidence="3" id="KW-1185">Reference proteome</keyword>
<gene>
    <name evidence="2" type="ORF">IFM89_029935</name>
</gene>
<sequence>MEENDKLRQQINVKKKIVEAKEMRCNKLPRDIDRDLICMYEKAKVHDQEIYVKNLMLEEKEKKWNDELSTALDKAMVENEKLRQAIDVKNQMMEEKEKMCNKLVLHLRKSMFRNPKQYQQINTDIKNLLKAAPVMCPHKYCKGMWTAVAREALSGKGCLYIGIRPQPSVISSLDAHNEEGLHRGLRMSKYLEARQEGVAFGDL</sequence>
<reference evidence="2 3" key="1">
    <citation type="submission" date="2020-10" db="EMBL/GenBank/DDBJ databases">
        <title>The Coptis chinensis genome and diversification of protoberbering-type alkaloids.</title>
        <authorList>
            <person name="Wang B."/>
            <person name="Shu S."/>
            <person name="Song C."/>
            <person name="Liu Y."/>
        </authorList>
    </citation>
    <scope>NUCLEOTIDE SEQUENCE [LARGE SCALE GENOMIC DNA]</scope>
    <source>
        <strain evidence="2">HL-2020</strain>
        <tissue evidence="2">Leaf</tissue>
    </source>
</reference>
<keyword evidence="1" id="KW-0175">Coiled coil</keyword>
<dbReference type="AlphaFoldDB" id="A0A835HDW3"/>
<dbReference type="EMBL" id="JADFTS010000007">
    <property type="protein sequence ID" value="KAF9598685.1"/>
    <property type="molecule type" value="Genomic_DNA"/>
</dbReference>
<dbReference type="Proteomes" id="UP000631114">
    <property type="component" value="Unassembled WGS sequence"/>
</dbReference>
<feature type="coiled-coil region" evidence="1">
    <location>
        <begin position="65"/>
        <end position="99"/>
    </location>
</feature>
<name>A0A835HDW3_9MAGN</name>